<sequence>MTYSLTCQFTEIVANINSLALVETVSLKYTIDYIIFELY</sequence>
<dbReference type="AlphaFoldDB" id="A0A139MCB0"/>
<evidence type="ECO:0000313" key="1">
    <source>
        <dbReference type="EMBL" id="KXT61458.1"/>
    </source>
</evidence>
<organism evidence="1 3">
    <name type="scientific">Streptococcus oralis</name>
    <dbReference type="NCBI Taxonomy" id="1303"/>
    <lineage>
        <taxon>Bacteria</taxon>
        <taxon>Bacillati</taxon>
        <taxon>Bacillota</taxon>
        <taxon>Bacilli</taxon>
        <taxon>Lactobacillales</taxon>
        <taxon>Streptococcaceae</taxon>
        <taxon>Streptococcus</taxon>
    </lineage>
</organism>
<name>A0A139MCB0_STROR</name>
<dbReference type="Proteomes" id="UP000070541">
    <property type="component" value="Unassembled WGS sequence"/>
</dbReference>
<evidence type="ECO:0000313" key="4">
    <source>
        <dbReference type="Proteomes" id="UP000280648"/>
    </source>
</evidence>
<accession>A0A139MCB0</accession>
<reference evidence="2 4" key="2">
    <citation type="submission" date="2018-11" db="EMBL/GenBank/DDBJ databases">
        <title>Species Designations Belie Phenotypic and Genotypic Heterogeneity in Oral Streptococci.</title>
        <authorList>
            <person name="Velsko I."/>
        </authorList>
    </citation>
    <scope>NUCLEOTIDE SEQUENCE [LARGE SCALE GENOMIC DNA]</scope>
    <source>
        <strain evidence="2 4">BCC26</strain>
    </source>
</reference>
<dbReference type="EMBL" id="RJPI01000006">
    <property type="protein sequence ID" value="RSJ64969.1"/>
    <property type="molecule type" value="Genomic_DNA"/>
</dbReference>
<dbReference type="Proteomes" id="UP000280648">
    <property type="component" value="Unassembled WGS sequence"/>
</dbReference>
<dbReference type="PATRIC" id="fig|1303.76.peg.298"/>
<gene>
    <name evidence="2" type="ORF">D8803_05455</name>
    <name evidence="1" type="ORF">SORDD05_00284</name>
</gene>
<evidence type="ECO:0000313" key="2">
    <source>
        <dbReference type="EMBL" id="RSJ64969.1"/>
    </source>
</evidence>
<reference evidence="1 3" key="1">
    <citation type="submission" date="2016-01" db="EMBL/GenBank/DDBJ databases">
        <title>Highly variable Streptococcus oralis are common among viridans streptococci isolated from primates.</title>
        <authorList>
            <person name="Denapaite D."/>
            <person name="Rieger M."/>
            <person name="Koendgen S."/>
            <person name="Brueckner R."/>
            <person name="Ochigava I."/>
            <person name="Kappeler P."/>
            <person name="Maetz-Rensing K."/>
            <person name="Leendertz F."/>
            <person name="Hakenbeck R."/>
        </authorList>
    </citation>
    <scope>NUCLEOTIDE SEQUENCE [LARGE SCALE GENOMIC DNA]</scope>
    <source>
        <strain evidence="1 3">DD05</strain>
    </source>
</reference>
<comment type="caution">
    <text evidence="1">The sequence shown here is derived from an EMBL/GenBank/DDBJ whole genome shotgun (WGS) entry which is preliminary data.</text>
</comment>
<protein>
    <submittedName>
        <fullName evidence="1">Uncharacterized protein</fullName>
    </submittedName>
</protein>
<evidence type="ECO:0000313" key="3">
    <source>
        <dbReference type="Proteomes" id="UP000070541"/>
    </source>
</evidence>
<dbReference type="EMBL" id="LQOG01000012">
    <property type="protein sequence ID" value="KXT61458.1"/>
    <property type="molecule type" value="Genomic_DNA"/>
</dbReference>
<proteinExistence type="predicted"/>